<evidence type="ECO:0000256" key="5">
    <source>
        <dbReference type="ARBA" id="ARBA00023125"/>
    </source>
</evidence>
<dbReference type="EC" id="5.6.2.2" evidence="3"/>
<feature type="domain" description="Histidine kinase/HSP90-like ATPase" evidence="7">
    <location>
        <begin position="36"/>
        <end position="124"/>
    </location>
</feature>
<dbReference type="PANTHER" id="PTHR10169:SF38">
    <property type="entry name" value="DNA TOPOISOMERASE 2"/>
    <property type="match status" value="1"/>
</dbReference>
<keyword evidence="8" id="KW-1185">Reference proteome</keyword>
<gene>
    <name evidence="9" type="primary">LOC104759409</name>
</gene>
<evidence type="ECO:0000313" key="8">
    <source>
        <dbReference type="Proteomes" id="UP000694864"/>
    </source>
</evidence>
<organism evidence="8 9">
    <name type="scientific">Camelina sativa</name>
    <name type="common">False flax</name>
    <name type="synonym">Myagrum sativum</name>
    <dbReference type="NCBI Taxonomy" id="90675"/>
    <lineage>
        <taxon>Eukaryota</taxon>
        <taxon>Viridiplantae</taxon>
        <taxon>Streptophyta</taxon>
        <taxon>Embryophyta</taxon>
        <taxon>Tracheophyta</taxon>
        <taxon>Spermatophyta</taxon>
        <taxon>Magnoliopsida</taxon>
        <taxon>eudicotyledons</taxon>
        <taxon>Gunneridae</taxon>
        <taxon>Pentapetalae</taxon>
        <taxon>rosids</taxon>
        <taxon>malvids</taxon>
        <taxon>Brassicales</taxon>
        <taxon>Brassicaceae</taxon>
        <taxon>Camelineae</taxon>
        <taxon>Camelina</taxon>
    </lineage>
</organism>
<reference evidence="8" key="1">
    <citation type="journal article" date="2014" name="Nat. Commun.">
        <title>The emerging biofuel crop Camelina sativa retains a highly undifferentiated hexaploid genome structure.</title>
        <authorList>
            <person name="Kagale S."/>
            <person name="Koh C."/>
            <person name="Nixon J."/>
            <person name="Bollina V."/>
            <person name="Clarke W.E."/>
            <person name="Tuteja R."/>
            <person name="Spillane C."/>
            <person name="Robinson S.J."/>
            <person name="Links M.G."/>
            <person name="Clarke C."/>
            <person name="Higgins E.E."/>
            <person name="Huebert T."/>
            <person name="Sharpe A.G."/>
            <person name="Parkin I.A."/>
        </authorList>
    </citation>
    <scope>NUCLEOTIDE SEQUENCE [LARGE SCALE GENOMIC DNA]</scope>
    <source>
        <strain evidence="8">cv. DH55</strain>
    </source>
</reference>
<keyword evidence="5" id="KW-0238">DNA-binding</keyword>
<dbReference type="Proteomes" id="UP000694864">
    <property type="component" value="Chromosome 17"/>
</dbReference>
<keyword evidence="4" id="KW-0799">Topoisomerase</keyword>
<dbReference type="SUPFAM" id="SSF55874">
    <property type="entry name" value="ATPase domain of HSP90 chaperone/DNA topoisomerase II/histidine kinase"/>
    <property type="match status" value="1"/>
</dbReference>
<evidence type="ECO:0000256" key="3">
    <source>
        <dbReference type="ARBA" id="ARBA00012895"/>
    </source>
</evidence>
<evidence type="ECO:0000256" key="1">
    <source>
        <dbReference type="ARBA" id="ARBA00000185"/>
    </source>
</evidence>
<evidence type="ECO:0000313" key="9">
    <source>
        <dbReference type="RefSeq" id="XP_010480645.1"/>
    </source>
</evidence>
<dbReference type="RefSeq" id="XP_010480645.1">
    <property type="nucleotide sequence ID" value="XM_010482343.1"/>
</dbReference>
<proteinExistence type="predicted"/>
<sequence>MYPEKYEEKSLHEHILLRPDAYIGSIKEHNQPLWIFDEILLNAANNKRRDPSMDSITVKIDAVKKSISVRNNGNGVPVVKHVEKNVYIPQVVFGHHLTSSHFDDNTTGGRIGYGAKLTNIFSAKFTIETADGKNKFKQVFKENMAISSTPIVTPCQSTNKWTQVTFNLT</sequence>
<protein>
    <recommendedName>
        <fullName evidence="3">DNA topoisomerase (ATP-hydrolyzing)</fullName>
        <ecNumber evidence="3">5.6.2.2</ecNumber>
    </recommendedName>
</protein>
<evidence type="ECO:0000256" key="4">
    <source>
        <dbReference type="ARBA" id="ARBA00023029"/>
    </source>
</evidence>
<evidence type="ECO:0000256" key="2">
    <source>
        <dbReference type="ARBA" id="ARBA00001946"/>
    </source>
</evidence>
<name>A0ABM0X4R6_CAMSA</name>
<dbReference type="InterPro" id="IPR036890">
    <property type="entry name" value="HATPase_C_sf"/>
</dbReference>
<evidence type="ECO:0000256" key="6">
    <source>
        <dbReference type="ARBA" id="ARBA00023235"/>
    </source>
</evidence>
<keyword evidence="6" id="KW-0413">Isomerase</keyword>
<comment type="catalytic activity">
    <reaction evidence="1">
        <text>ATP-dependent breakage, passage and rejoining of double-stranded DNA.</text>
        <dbReference type="EC" id="5.6.2.2"/>
    </reaction>
</comment>
<dbReference type="Gene3D" id="3.30.565.10">
    <property type="entry name" value="Histidine kinase-like ATPase, C-terminal domain"/>
    <property type="match status" value="1"/>
</dbReference>
<evidence type="ECO:0000259" key="7">
    <source>
        <dbReference type="Pfam" id="PF02518"/>
    </source>
</evidence>
<comment type="cofactor">
    <cofactor evidence="2">
        <name>Mg(2+)</name>
        <dbReference type="ChEBI" id="CHEBI:18420"/>
    </cofactor>
</comment>
<dbReference type="InterPro" id="IPR003594">
    <property type="entry name" value="HATPase_dom"/>
</dbReference>
<reference evidence="9" key="2">
    <citation type="submission" date="2025-08" db="UniProtKB">
        <authorList>
            <consortium name="RefSeq"/>
        </authorList>
    </citation>
    <scope>IDENTIFICATION</scope>
    <source>
        <tissue evidence="9">Leaf</tissue>
    </source>
</reference>
<dbReference type="PRINTS" id="PR00418">
    <property type="entry name" value="TPI2FAMILY"/>
</dbReference>
<dbReference type="InterPro" id="IPR050634">
    <property type="entry name" value="DNA_Topoisomerase_II"/>
</dbReference>
<dbReference type="Pfam" id="PF02518">
    <property type="entry name" value="HATPase_c"/>
    <property type="match status" value="1"/>
</dbReference>
<dbReference type="GeneID" id="104759409"/>
<accession>A0ABM0X4R6</accession>
<dbReference type="PANTHER" id="PTHR10169">
    <property type="entry name" value="DNA TOPOISOMERASE/GYRASE"/>
    <property type="match status" value="1"/>
</dbReference>